<accession>A0ABY6CPW7</accession>
<gene>
    <name evidence="2" type="ORF">N6H18_00320</name>
</gene>
<sequence length="243" mass="28112">MMIIRLLCCVLCFMVLHSPTVRAQISVVDLNLNEGIETWYNQTIGREHTPIAEGTYYKIQSQTVLEHQFFESAAWKEGFLIIENQSFNDIRMLYNTFQDLLIVDNSGMYRSSYPALQPNQKKITQFTIGESLFLNLQSQEPPYGKGFYQVVYQGDQIRLLAKRIKTSSVGPQSVEYDEADILFIQVGSSYYKFRNKKSLYDIFPAHKNDIKKFIKSNLTYMNLKDETDLATVLDYCESLVPSL</sequence>
<name>A0ABY6CPW7_9BACT</name>
<evidence type="ECO:0000256" key="1">
    <source>
        <dbReference type="SAM" id="SignalP"/>
    </source>
</evidence>
<keyword evidence="1" id="KW-0732">Signal</keyword>
<protein>
    <recommendedName>
        <fullName evidence="4">GLPGLI family protein</fullName>
    </recommendedName>
</protein>
<evidence type="ECO:0008006" key="4">
    <source>
        <dbReference type="Google" id="ProtNLM"/>
    </source>
</evidence>
<evidence type="ECO:0000313" key="2">
    <source>
        <dbReference type="EMBL" id="UXP32419.1"/>
    </source>
</evidence>
<organism evidence="2 3">
    <name type="scientific">Reichenbachiella agarivorans</name>
    <dbReference type="NCBI Taxonomy" id="2979464"/>
    <lineage>
        <taxon>Bacteria</taxon>
        <taxon>Pseudomonadati</taxon>
        <taxon>Bacteroidota</taxon>
        <taxon>Cytophagia</taxon>
        <taxon>Cytophagales</taxon>
        <taxon>Reichenbachiellaceae</taxon>
        <taxon>Reichenbachiella</taxon>
    </lineage>
</organism>
<feature type="chain" id="PRO_5045386427" description="GLPGLI family protein" evidence="1">
    <location>
        <begin position="24"/>
        <end position="243"/>
    </location>
</feature>
<evidence type="ECO:0000313" key="3">
    <source>
        <dbReference type="Proteomes" id="UP001065174"/>
    </source>
</evidence>
<reference evidence="2" key="1">
    <citation type="submission" date="2022-09" db="EMBL/GenBank/DDBJ databases">
        <title>Comparative genomics and taxonomic characterization of three novel marine species of genus Reichenbachiella exhibiting antioxidant and polysaccharide degradation activities.</title>
        <authorList>
            <person name="Muhammad N."/>
            <person name="Lee Y.-J."/>
            <person name="Ko J."/>
            <person name="Kim S.-G."/>
        </authorList>
    </citation>
    <scope>NUCLEOTIDE SEQUENCE</scope>
    <source>
        <strain evidence="2">BKB1-1</strain>
    </source>
</reference>
<keyword evidence="3" id="KW-1185">Reference proteome</keyword>
<dbReference type="EMBL" id="CP106679">
    <property type="protein sequence ID" value="UXP32419.1"/>
    <property type="molecule type" value="Genomic_DNA"/>
</dbReference>
<dbReference type="RefSeq" id="WP_262309854.1">
    <property type="nucleotide sequence ID" value="NZ_CP106679.1"/>
</dbReference>
<proteinExistence type="predicted"/>
<feature type="signal peptide" evidence="1">
    <location>
        <begin position="1"/>
        <end position="23"/>
    </location>
</feature>
<dbReference type="Proteomes" id="UP001065174">
    <property type="component" value="Chromosome"/>
</dbReference>